<dbReference type="Proteomes" id="UP000324781">
    <property type="component" value="Unassembled WGS sequence"/>
</dbReference>
<feature type="transmembrane region" description="Helical" evidence="7">
    <location>
        <begin position="249"/>
        <end position="268"/>
    </location>
</feature>
<feature type="transmembrane region" description="Helical" evidence="7">
    <location>
        <begin position="226"/>
        <end position="244"/>
    </location>
</feature>
<comment type="subcellular location">
    <subcellularLocation>
        <location evidence="1">Cell membrane</location>
        <topology evidence="1">Multi-pass membrane protein</topology>
    </subcellularLocation>
</comment>
<accession>A0A1M6CJH9</accession>
<dbReference type="GO" id="GO:0009267">
    <property type="term" value="P:cellular response to starvation"/>
    <property type="evidence" value="ECO:0007669"/>
    <property type="project" value="InterPro"/>
</dbReference>
<reference evidence="9 10" key="1">
    <citation type="submission" date="2016-11" db="EMBL/GenBank/DDBJ databases">
        <authorList>
            <person name="Varghese N."/>
            <person name="Submissions S."/>
        </authorList>
    </citation>
    <scope>NUCLEOTIDE SEQUENCE [LARGE SCALE GENOMIC DNA]</scope>
    <source>
        <strain evidence="9 10">DSM 19027</strain>
    </source>
</reference>
<dbReference type="Pfam" id="PF02554">
    <property type="entry name" value="CstA"/>
    <property type="match status" value="2"/>
</dbReference>
<evidence type="ECO:0000313" key="10">
    <source>
        <dbReference type="Proteomes" id="UP000324781"/>
    </source>
</evidence>
<keyword evidence="3" id="KW-1003">Cell membrane</keyword>
<proteinExistence type="inferred from homology"/>
<feature type="transmembrane region" description="Helical" evidence="7">
    <location>
        <begin position="197"/>
        <end position="214"/>
    </location>
</feature>
<dbReference type="InterPro" id="IPR003706">
    <property type="entry name" value="CstA_N"/>
</dbReference>
<feature type="transmembrane region" description="Helical" evidence="7">
    <location>
        <begin position="166"/>
        <end position="185"/>
    </location>
</feature>
<feature type="transmembrane region" description="Helical" evidence="7">
    <location>
        <begin position="477"/>
        <end position="499"/>
    </location>
</feature>
<feature type="transmembrane region" description="Helical" evidence="7">
    <location>
        <begin position="326"/>
        <end position="347"/>
    </location>
</feature>
<gene>
    <name evidence="9" type="ORF">SAMN05444373_100534</name>
</gene>
<feature type="transmembrane region" description="Helical" evidence="7">
    <location>
        <begin position="288"/>
        <end position="305"/>
    </location>
</feature>
<feature type="domain" description="CstA N-terminal" evidence="8">
    <location>
        <begin position="354"/>
        <end position="493"/>
    </location>
</feature>
<evidence type="ECO:0000256" key="4">
    <source>
        <dbReference type="ARBA" id="ARBA00022692"/>
    </source>
</evidence>
<feature type="transmembrane region" description="Helical" evidence="7">
    <location>
        <begin position="83"/>
        <end position="107"/>
    </location>
</feature>
<evidence type="ECO:0000256" key="7">
    <source>
        <dbReference type="SAM" id="Phobius"/>
    </source>
</evidence>
<dbReference type="PANTHER" id="PTHR30252">
    <property type="entry name" value="INNER MEMBRANE PEPTIDE TRANSPORTER"/>
    <property type="match status" value="1"/>
</dbReference>
<feature type="domain" description="CstA N-terminal" evidence="8">
    <location>
        <begin position="2"/>
        <end position="348"/>
    </location>
</feature>
<feature type="transmembrane region" description="Helical" evidence="7">
    <location>
        <begin position="379"/>
        <end position="396"/>
    </location>
</feature>
<evidence type="ECO:0000256" key="3">
    <source>
        <dbReference type="ARBA" id="ARBA00022475"/>
    </source>
</evidence>
<evidence type="ECO:0000256" key="6">
    <source>
        <dbReference type="ARBA" id="ARBA00023136"/>
    </source>
</evidence>
<organism evidence="9 10">
    <name type="scientific">Thermoclostridium caenicola</name>
    <dbReference type="NCBI Taxonomy" id="659425"/>
    <lineage>
        <taxon>Bacteria</taxon>
        <taxon>Bacillati</taxon>
        <taxon>Bacillota</taxon>
        <taxon>Clostridia</taxon>
        <taxon>Eubacteriales</taxon>
        <taxon>Oscillospiraceae</taxon>
        <taxon>Thermoclostridium</taxon>
    </lineage>
</organism>
<name>A0A1M6CJH9_9FIRM</name>
<feature type="transmembrane region" description="Helical" evidence="7">
    <location>
        <begin position="425"/>
        <end position="443"/>
    </location>
</feature>
<keyword evidence="5 7" id="KW-1133">Transmembrane helix</keyword>
<dbReference type="InterPro" id="IPR051605">
    <property type="entry name" value="CstA"/>
</dbReference>
<feature type="transmembrane region" description="Helical" evidence="7">
    <location>
        <begin position="449"/>
        <end position="470"/>
    </location>
</feature>
<comment type="similarity">
    <text evidence="2">Belongs to the peptide transporter carbon starvation (CstA) (TC 2.A.114) family.</text>
</comment>
<evidence type="ECO:0000256" key="2">
    <source>
        <dbReference type="ARBA" id="ARBA00007755"/>
    </source>
</evidence>
<sequence length="552" mass="59335">MAILLLILGLVLFIAAYVTYGAWLAKKWGIDPKRPTPAHTMRDGVDYDPTQPKVLLGHHFSSIAGAGPITGPILAAVFGWLPVYLWIILGSIFVGGVHDFSALFASVRHKSKSIGEIISANIGKRARILFNLFAWLTLILVVAAFTDICASTFAHNPQTPEVLNGARSGTISILFIVLAIIYGLITRKLNLSGITSVLMGIVGLVVFIGLGYYFPVLKFSQATWTYIMLVYIFAASVLPVWFLLQPRDYLCSFLLYAMLAGGVAGLFITNPSVNMPAFTSFMPANGSYLFPILFVTVACGAISGFHSLVSSGTTAKQVNNEKDMRLIGYGAMLIEGLVAVLALMAIACYGKPSENATPVQIFANGISSMINSFGVPKDFGMVFVVLAFSSFALTSLDTATRIARYMLQELADSVPSLKKVIGNKYAATIISILAAWGLLQYGYTKIWPIFGSVNQLLGALALIAVSVWLLRRKKNSLFTGIPAVFMVCVALSALIILMVQNLKAGNMVIGILSLIIALLAVALVVEAIVAISKLRKGKIEMLDDDTPEQAAG</sequence>
<dbReference type="PANTHER" id="PTHR30252:SF0">
    <property type="entry name" value="PEPTIDE TRANSPORTER CSTA"/>
    <property type="match status" value="1"/>
</dbReference>
<dbReference type="AlphaFoldDB" id="A0A1M6CJH9"/>
<evidence type="ECO:0000256" key="5">
    <source>
        <dbReference type="ARBA" id="ARBA00022989"/>
    </source>
</evidence>
<keyword evidence="6 7" id="KW-0472">Membrane</keyword>
<feature type="transmembrane region" description="Helical" evidence="7">
    <location>
        <begin position="128"/>
        <end position="154"/>
    </location>
</feature>
<dbReference type="EMBL" id="FQZP01000005">
    <property type="protein sequence ID" value="SHI60848.1"/>
    <property type="molecule type" value="Genomic_DNA"/>
</dbReference>
<evidence type="ECO:0000259" key="8">
    <source>
        <dbReference type="Pfam" id="PF02554"/>
    </source>
</evidence>
<evidence type="ECO:0000256" key="1">
    <source>
        <dbReference type="ARBA" id="ARBA00004651"/>
    </source>
</evidence>
<keyword evidence="4 7" id="KW-0812">Transmembrane</keyword>
<feature type="transmembrane region" description="Helical" evidence="7">
    <location>
        <begin position="511"/>
        <end position="531"/>
    </location>
</feature>
<dbReference type="GO" id="GO:0005886">
    <property type="term" value="C:plasma membrane"/>
    <property type="evidence" value="ECO:0007669"/>
    <property type="project" value="UniProtKB-SubCell"/>
</dbReference>
<evidence type="ECO:0000313" key="9">
    <source>
        <dbReference type="EMBL" id="SHI60848.1"/>
    </source>
</evidence>
<protein>
    <submittedName>
        <fullName evidence="9">Carbon starvation protein</fullName>
    </submittedName>
</protein>
<keyword evidence="10" id="KW-1185">Reference proteome</keyword>